<dbReference type="SUPFAM" id="SSF56601">
    <property type="entry name" value="beta-lactamase/transpeptidase-like"/>
    <property type="match status" value="1"/>
</dbReference>
<keyword evidence="19" id="KW-1185">Reference proteome</keyword>
<comment type="subcellular location">
    <subcellularLocation>
        <location evidence="14">Cell inner membrane</location>
        <topology evidence="14">Single-pass membrane protein</topology>
    </subcellularLocation>
    <subcellularLocation>
        <location evidence="2">Cell membrane</location>
    </subcellularLocation>
    <subcellularLocation>
        <location evidence="1">Membrane</location>
        <topology evidence="1">Single-pass membrane protein</topology>
    </subcellularLocation>
</comment>
<feature type="binding site" evidence="14">
    <location>
        <position position="351"/>
    </location>
    <ligand>
        <name>Zn(2+)</name>
        <dbReference type="ChEBI" id="CHEBI:29105"/>
    </ligand>
</feature>
<comment type="cofactor">
    <cofactor evidence="14">
        <name>Zn(2+)</name>
        <dbReference type="ChEBI" id="CHEBI:29105"/>
    </cofactor>
    <text evidence="14">Binds one Zn(2+) ion per subunit.</text>
</comment>
<keyword evidence="12 14" id="KW-0472">Membrane</keyword>
<dbReference type="InterPro" id="IPR012338">
    <property type="entry name" value="Beta-lactam/transpept-like"/>
</dbReference>
<dbReference type="InterPro" id="IPR050515">
    <property type="entry name" value="Beta-lactam/transpept"/>
</dbReference>
<evidence type="ECO:0000256" key="12">
    <source>
        <dbReference type="ARBA" id="ARBA00023136"/>
    </source>
</evidence>
<keyword evidence="8 14" id="KW-0378">Hydrolase</keyword>
<dbReference type="Proteomes" id="UP001479520">
    <property type="component" value="Chromosome"/>
</dbReference>
<keyword evidence="4 14" id="KW-0997">Cell inner membrane</keyword>
<keyword evidence="3 14" id="KW-1003">Cell membrane</keyword>
<comment type="function">
    <text evidence="14">Catalyzes cross-linking of the peptidoglycan cell wall.</text>
</comment>
<dbReference type="InterPro" id="IPR036138">
    <property type="entry name" value="PBP_dimer_sf"/>
</dbReference>
<evidence type="ECO:0000256" key="9">
    <source>
        <dbReference type="ARBA" id="ARBA00022960"/>
    </source>
</evidence>
<dbReference type="Gene3D" id="3.40.710.10">
    <property type="entry name" value="DD-peptidase/beta-lactamase superfamily"/>
    <property type="match status" value="1"/>
</dbReference>
<dbReference type="EC" id="3.4.16.4" evidence="14"/>
<evidence type="ECO:0000256" key="2">
    <source>
        <dbReference type="ARBA" id="ARBA00004236"/>
    </source>
</evidence>
<feature type="binding site" evidence="14">
    <location>
        <position position="364"/>
    </location>
    <ligand>
        <name>Zn(2+)</name>
        <dbReference type="ChEBI" id="CHEBI:29105"/>
    </ligand>
</feature>
<dbReference type="Gene3D" id="3.30.1390.30">
    <property type="entry name" value="Penicillin-binding protein 2a, domain 3"/>
    <property type="match status" value="1"/>
</dbReference>
<dbReference type="HAMAP" id="MF_02081">
    <property type="entry name" value="MrdA_transpept"/>
    <property type="match status" value="1"/>
</dbReference>
<accession>A0ABZ2XHD9</accession>
<dbReference type="InterPro" id="IPR005311">
    <property type="entry name" value="PBP_dimer"/>
</dbReference>
<feature type="domain" description="Penicillin-binding protein transpeptidase" evidence="16">
    <location>
        <begin position="268"/>
        <end position="607"/>
    </location>
</feature>
<dbReference type="Gene3D" id="3.90.1310.10">
    <property type="entry name" value="Penicillin-binding protein 2a (Domain 2)"/>
    <property type="match status" value="1"/>
</dbReference>
<keyword evidence="7 14" id="KW-0812">Transmembrane</keyword>
<dbReference type="InterPro" id="IPR017790">
    <property type="entry name" value="Penicillin-binding_protein_2"/>
</dbReference>
<keyword evidence="9 14" id="KW-0133">Cell shape</keyword>
<proteinExistence type="inferred from homology"/>
<feature type="binding site" evidence="14">
    <location>
        <position position="370"/>
    </location>
    <ligand>
        <name>Zn(2+)</name>
        <dbReference type="ChEBI" id="CHEBI:29105"/>
    </ligand>
</feature>
<evidence type="ECO:0000259" key="16">
    <source>
        <dbReference type="Pfam" id="PF00905"/>
    </source>
</evidence>
<keyword evidence="14" id="KW-0862">Zinc</keyword>
<evidence type="ECO:0000256" key="11">
    <source>
        <dbReference type="ARBA" id="ARBA00022989"/>
    </source>
</evidence>
<evidence type="ECO:0000313" key="18">
    <source>
        <dbReference type="EMBL" id="WZJ21747.1"/>
    </source>
</evidence>
<evidence type="ECO:0000256" key="5">
    <source>
        <dbReference type="ARBA" id="ARBA00022645"/>
    </source>
</evidence>
<name>A0ABZ2XHD9_9RHOO</name>
<evidence type="ECO:0000256" key="13">
    <source>
        <dbReference type="ARBA" id="ARBA00023316"/>
    </source>
</evidence>
<evidence type="ECO:0000256" key="10">
    <source>
        <dbReference type="ARBA" id="ARBA00022984"/>
    </source>
</evidence>
<dbReference type="Pfam" id="PF03717">
    <property type="entry name" value="PBP_dimer"/>
    <property type="match status" value="1"/>
</dbReference>
<dbReference type="InterPro" id="IPR001460">
    <property type="entry name" value="PCN-bd_Tpept"/>
</dbReference>
<comment type="pathway">
    <text evidence="14">Cell wall biogenesis; peptidoglycan biosynthesis.</text>
</comment>
<reference evidence="18 19" key="1">
    <citation type="submission" date="2024-04" db="EMBL/GenBank/DDBJ databases">
        <title>Dissimilatory iodate-reducing microorganisms contribute to the enrichment of iodine in groundwater.</title>
        <authorList>
            <person name="Jiang Z."/>
        </authorList>
    </citation>
    <scope>NUCLEOTIDE SEQUENCE [LARGE SCALE GENOMIC DNA]</scope>
    <source>
        <strain evidence="18 19">NCP973</strain>
    </source>
</reference>
<feature type="domain" description="Penicillin-binding protein dimerisation" evidence="17">
    <location>
        <begin position="62"/>
        <end position="235"/>
    </location>
</feature>
<comment type="catalytic activity">
    <reaction evidence="14">
        <text>Preferential cleavage: (Ac)2-L-Lys-D-Ala-|-D-Ala. Also transpeptidation of peptidyl-alanyl moieties that are N-acyl substituents of D-alanine.</text>
        <dbReference type="EC" id="3.4.16.4"/>
    </reaction>
</comment>
<keyword evidence="13 14" id="KW-0961">Cell wall biogenesis/degradation</keyword>
<keyword evidence="6 14" id="KW-0645">Protease</keyword>
<sequence>MNDFHHSEQDSDRFRNRLVIAGSFVLLCFALLFGRFFYLQVLQHEYYATRAESNRISLVPVMPNRGNIEDRNGVILARNYSAFTLEITPSKTLGLEETIDQLGEIVEIQLKDRRRFKRLLEESKNFESIPIRTRLTDEEVARFAAHRYRFPGVEVKARLFRQYPENSLAAHAIGYISRINTKDKEMIEASGHGANYKGTEHIGKIGLEAHYEFELHGTAGYEQVEVDAGGRAVRVLSQTPPTPGNNLKLTLDAELQRVAEQAFGGRRGSLAAIDPSNGAVLALVSSPAFDPNLFVDGIRFDDWDELNNHPDKPLLNRAIYSTYPPGSTFKPLMALGALTTGKRTPGQAIADPGFFNFGNRRFMDDKVGGHGMVDMHKSIVVSCNTYYYVLANDMGIDNIARFMGDLGLGRRTEIDIPGEATGILPSPEWKQRRFKKREQQKWYPGETISIGIGQGYNAYSTLHMAHALANVLNYGQVFRPHLVHSITNPTTGEVRMVEPQPIRQIALKREHVDVIKRGMAGVVKEGTGARVFAGAAYDSGGKTGTAQVFSLKSGQKYVAGQVRERLRDHSWYVAFAPVDNPKIVVAVMVENGGFGAQSAAPITRQLFDYHLTGKRPGGPAPEVDSPDEEEAIDLIQESTDEAH</sequence>
<evidence type="ECO:0000256" key="6">
    <source>
        <dbReference type="ARBA" id="ARBA00022670"/>
    </source>
</evidence>
<comment type="similarity">
    <text evidence="14">Belongs to the transpeptidase family. MrdA subfamily.</text>
</comment>
<keyword evidence="10 14" id="KW-0573">Peptidoglycan synthesis</keyword>
<keyword evidence="5 14" id="KW-0121">Carboxypeptidase</keyword>
<feature type="binding site" evidence="14">
    <location>
        <position position="383"/>
    </location>
    <ligand>
        <name>Zn(2+)</name>
        <dbReference type="ChEBI" id="CHEBI:29105"/>
    </ligand>
</feature>
<keyword evidence="14" id="KW-0479">Metal-binding</keyword>
<feature type="region of interest" description="Disordered" evidence="15">
    <location>
        <begin position="613"/>
        <end position="643"/>
    </location>
</feature>
<gene>
    <name evidence="14 18" type="primary">mrdA</name>
    <name evidence="18" type="ORF">AADV58_00970</name>
</gene>
<evidence type="ECO:0000256" key="1">
    <source>
        <dbReference type="ARBA" id="ARBA00004167"/>
    </source>
</evidence>
<evidence type="ECO:0000256" key="14">
    <source>
        <dbReference type="HAMAP-Rule" id="MF_02081"/>
    </source>
</evidence>
<evidence type="ECO:0000313" key="19">
    <source>
        <dbReference type="Proteomes" id="UP001479520"/>
    </source>
</evidence>
<dbReference type="SUPFAM" id="SSF56519">
    <property type="entry name" value="Penicillin binding protein dimerisation domain"/>
    <property type="match status" value="1"/>
</dbReference>
<keyword evidence="11 14" id="KW-1133">Transmembrane helix</keyword>
<evidence type="ECO:0000256" key="15">
    <source>
        <dbReference type="SAM" id="MobiDB-lite"/>
    </source>
</evidence>
<organism evidence="18 19">
    <name type="scientific">Azonexus hydrophilus</name>
    <dbReference type="NCBI Taxonomy" id="418702"/>
    <lineage>
        <taxon>Bacteria</taxon>
        <taxon>Pseudomonadati</taxon>
        <taxon>Pseudomonadota</taxon>
        <taxon>Betaproteobacteria</taxon>
        <taxon>Rhodocyclales</taxon>
        <taxon>Azonexaceae</taxon>
        <taxon>Azonexus</taxon>
    </lineage>
</organism>
<dbReference type="EMBL" id="CP151406">
    <property type="protein sequence ID" value="WZJ21747.1"/>
    <property type="molecule type" value="Genomic_DNA"/>
</dbReference>
<dbReference type="PANTHER" id="PTHR30627">
    <property type="entry name" value="PEPTIDOGLYCAN D,D-TRANSPEPTIDASE"/>
    <property type="match status" value="1"/>
</dbReference>
<dbReference type="PANTHER" id="PTHR30627:SF2">
    <property type="entry name" value="PEPTIDOGLYCAN D,D-TRANSPEPTIDASE MRDA"/>
    <property type="match status" value="1"/>
</dbReference>
<evidence type="ECO:0000256" key="3">
    <source>
        <dbReference type="ARBA" id="ARBA00022475"/>
    </source>
</evidence>
<evidence type="ECO:0000256" key="8">
    <source>
        <dbReference type="ARBA" id="ARBA00022801"/>
    </source>
</evidence>
<dbReference type="NCBIfam" id="TIGR03423">
    <property type="entry name" value="pbp2_mrdA"/>
    <property type="match status" value="1"/>
</dbReference>
<evidence type="ECO:0000256" key="4">
    <source>
        <dbReference type="ARBA" id="ARBA00022519"/>
    </source>
</evidence>
<feature type="transmembrane region" description="Helical" evidence="14">
    <location>
        <begin position="18"/>
        <end position="38"/>
    </location>
</feature>
<dbReference type="RefSeq" id="WP_028994035.1">
    <property type="nucleotide sequence ID" value="NZ_CALFBA010000158.1"/>
</dbReference>
<protein>
    <recommendedName>
        <fullName evidence="14">Peptidoglycan D,D-transpeptidase MrdA</fullName>
        <ecNumber evidence="14">3.4.16.4</ecNumber>
    </recommendedName>
    <alternativeName>
        <fullName evidence="14">Penicillin-binding protein 2</fullName>
        <shortName evidence="14">PBP-2</shortName>
    </alternativeName>
</protein>
<evidence type="ECO:0000259" key="17">
    <source>
        <dbReference type="Pfam" id="PF03717"/>
    </source>
</evidence>
<evidence type="ECO:0000256" key="7">
    <source>
        <dbReference type="ARBA" id="ARBA00022692"/>
    </source>
</evidence>
<dbReference type="Pfam" id="PF00905">
    <property type="entry name" value="Transpeptidase"/>
    <property type="match status" value="1"/>
</dbReference>
<feature type="active site" description="Acyl-ester intermediate" evidence="14">
    <location>
        <position position="327"/>
    </location>
</feature>
<dbReference type="GO" id="GO:0009002">
    <property type="term" value="F:serine-type D-Ala-D-Ala carboxypeptidase activity"/>
    <property type="evidence" value="ECO:0007669"/>
    <property type="project" value="UniProtKB-EC"/>
</dbReference>